<accession>A0A1I8AK68</accession>
<name>A0A1I8AK68_9BILA</name>
<proteinExistence type="predicted"/>
<evidence type="ECO:0000313" key="1">
    <source>
        <dbReference type="Proteomes" id="UP000095287"/>
    </source>
</evidence>
<dbReference type="Proteomes" id="UP000095287">
    <property type="component" value="Unplaced"/>
</dbReference>
<dbReference type="WBParaSite" id="L893_g6446.t1">
    <property type="protein sequence ID" value="L893_g6446.t1"/>
    <property type="gene ID" value="L893_g6446"/>
</dbReference>
<protein>
    <submittedName>
        <fullName evidence="2">Uncharacterized protein</fullName>
    </submittedName>
</protein>
<dbReference type="AlphaFoldDB" id="A0A1I8AK68"/>
<keyword evidence="1" id="KW-1185">Reference proteome</keyword>
<sequence>MLCSIILCQQRSEINIFFGYTFFVPLKHSGLANTWLHGYMAPPRHSGSCYANISLHQTMLDDHWKTLHVLHVEELGFEANQLLRANNSLHIPRASSRRSHVEDAELPRLVVLRRKTRGLAPTNFNLADCAKGERLPIILAVSYASRSQSRR</sequence>
<evidence type="ECO:0000313" key="2">
    <source>
        <dbReference type="WBParaSite" id="L893_g6446.t1"/>
    </source>
</evidence>
<reference evidence="2" key="1">
    <citation type="submission" date="2016-11" db="UniProtKB">
        <authorList>
            <consortium name="WormBaseParasite"/>
        </authorList>
    </citation>
    <scope>IDENTIFICATION</scope>
</reference>
<organism evidence="1 2">
    <name type="scientific">Steinernema glaseri</name>
    <dbReference type="NCBI Taxonomy" id="37863"/>
    <lineage>
        <taxon>Eukaryota</taxon>
        <taxon>Metazoa</taxon>
        <taxon>Ecdysozoa</taxon>
        <taxon>Nematoda</taxon>
        <taxon>Chromadorea</taxon>
        <taxon>Rhabditida</taxon>
        <taxon>Tylenchina</taxon>
        <taxon>Panagrolaimomorpha</taxon>
        <taxon>Strongyloidoidea</taxon>
        <taxon>Steinernematidae</taxon>
        <taxon>Steinernema</taxon>
    </lineage>
</organism>